<dbReference type="InterPro" id="IPR025700">
    <property type="entry name" value="Lys/Orn_oxygenase"/>
</dbReference>
<dbReference type="GO" id="GO:0047091">
    <property type="term" value="F:L-lysine 6-monooxygenase (NADPH) activity"/>
    <property type="evidence" value="ECO:0007669"/>
    <property type="project" value="UniProtKB-EC"/>
</dbReference>
<keyword evidence="8" id="KW-0521">NADP</keyword>
<evidence type="ECO:0000256" key="13">
    <source>
        <dbReference type="ARBA" id="ARBA00032493"/>
    </source>
</evidence>
<keyword evidence="6" id="KW-0285">Flavoprotein</keyword>
<keyword evidence="17" id="KW-1185">Reference proteome</keyword>
<evidence type="ECO:0000256" key="11">
    <source>
        <dbReference type="ARBA" id="ARBA00029939"/>
    </source>
</evidence>
<comment type="caution">
    <text evidence="16">The sequence shown here is derived from an EMBL/GenBank/DDBJ whole genome shotgun (WGS) entry which is preliminary data.</text>
</comment>
<name>A0A3M2MC44_9ACTN</name>
<evidence type="ECO:0000313" key="17">
    <source>
        <dbReference type="Proteomes" id="UP000278673"/>
    </source>
</evidence>
<comment type="similarity">
    <text evidence="3">Belongs to the lysine N(6)-hydroxylase/L-ornithine N(5)-oxygenase family.</text>
</comment>
<evidence type="ECO:0000256" key="10">
    <source>
        <dbReference type="ARBA" id="ARBA00023033"/>
    </source>
</evidence>
<dbReference type="Pfam" id="PF13434">
    <property type="entry name" value="Lys_Orn_oxgnase"/>
    <property type="match status" value="1"/>
</dbReference>
<dbReference type="SUPFAM" id="SSF51905">
    <property type="entry name" value="FAD/NAD(P)-binding domain"/>
    <property type="match status" value="2"/>
</dbReference>
<evidence type="ECO:0000313" key="16">
    <source>
        <dbReference type="EMBL" id="RMI46205.1"/>
    </source>
</evidence>
<dbReference type="EC" id="1.14.13.59" evidence="4"/>
<dbReference type="RefSeq" id="WP_122181865.1">
    <property type="nucleotide sequence ID" value="NZ_RFFJ01000003.1"/>
</dbReference>
<evidence type="ECO:0000256" key="6">
    <source>
        <dbReference type="ARBA" id="ARBA00022630"/>
    </source>
</evidence>
<accession>A0A3M2MC44</accession>
<evidence type="ECO:0000256" key="9">
    <source>
        <dbReference type="ARBA" id="ARBA00023002"/>
    </source>
</evidence>
<evidence type="ECO:0000256" key="1">
    <source>
        <dbReference type="ARBA" id="ARBA00001974"/>
    </source>
</evidence>
<organism evidence="16 17">
    <name type="scientific">Streptomyces triticirhizae</name>
    <dbReference type="NCBI Taxonomy" id="2483353"/>
    <lineage>
        <taxon>Bacteria</taxon>
        <taxon>Bacillati</taxon>
        <taxon>Actinomycetota</taxon>
        <taxon>Actinomycetes</taxon>
        <taxon>Kitasatosporales</taxon>
        <taxon>Streptomycetaceae</taxon>
        <taxon>Streptomyces</taxon>
    </lineage>
</organism>
<dbReference type="PANTHER" id="PTHR42802:SF1">
    <property type="entry name" value="L-ORNITHINE N(5)-MONOOXYGENASE"/>
    <property type="match status" value="1"/>
</dbReference>
<gene>
    <name evidence="16" type="ORF">EBN88_01085</name>
</gene>
<evidence type="ECO:0000256" key="7">
    <source>
        <dbReference type="ARBA" id="ARBA00022827"/>
    </source>
</evidence>
<reference evidence="16 17" key="1">
    <citation type="submission" date="2018-10" db="EMBL/GenBank/DDBJ databases">
        <title>Isolation, diversity and antifungal activity of actinobacteria from wheat.</title>
        <authorList>
            <person name="Han C."/>
        </authorList>
    </citation>
    <scope>NUCLEOTIDE SEQUENCE [LARGE SCALE GENOMIC DNA]</scope>
    <source>
        <strain evidence="16 17">NEAU-YY642</strain>
    </source>
</reference>
<keyword evidence="10 16" id="KW-0503">Monooxygenase</keyword>
<protein>
    <recommendedName>
        <fullName evidence="5">L-lysine N6-monooxygenase MbtG</fullName>
        <ecNumber evidence="4">1.14.13.59</ecNumber>
    </recommendedName>
    <alternativeName>
        <fullName evidence="14">Lysine 6-N-hydroxylase</fullName>
    </alternativeName>
    <alternativeName>
        <fullName evidence="13">Lysine N6-hydroxylase</fullName>
    </alternativeName>
    <alternativeName>
        <fullName evidence="11">Lysine-N-oxygenase</fullName>
    </alternativeName>
    <alternativeName>
        <fullName evidence="12">Mycobactin synthase protein G</fullName>
    </alternativeName>
</protein>
<evidence type="ECO:0000256" key="4">
    <source>
        <dbReference type="ARBA" id="ARBA00013076"/>
    </source>
</evidence>
<evidence type="ECO:0000256" key="5">
    <source>
        <dbReference type="ARBA" id="ARBA00016406"/>
    </source>
</evidence>
<dbReference type="PANTHER" id="PTHR42802">
    <property type="entry name" value="MONOOXYGENASE"/>
    <property type="match status" value="1"/>
</dbReference>
<comment type="pathway">
    <text evidence="2">Siderophore biosynthesis.</text>
</comment>
<sequence length="460" mass="50461">MTEPDLDLAAVGVGPFNLALTALADEVPELRFAAFDRRERYDWHPGLMFDWASLQVGFLADLVSLIRPTSRWSFLNYLVEHDRMYPFYIAERFHVPRREYADYCAWAAARLPGCHFGVDVTEVTWDQAAERWVLTLREVATGTVSVRRARHLVLGVGTEPALPEPLRRLAGEPSGQRVFHSGEFLHRIDAVAEAGARSVTVVGSGQSGAEVFLDLLRRQRDAGWAVNWLTRSWGFAPLDYSKLVLEYTTPAYMRYFNALPPATRDRLIASQWQLYKGIDTETIDLIHQELYDHLLDGDRPPVTLLPATAVRGAELAEGGADSAEGGAIRLTTRHADTERESVLATDAVIAATGYAARRPDCLAPVEKLIAWDEQGRYDVSEGHRVATVPEVTGGLFVQNAELHTHGAAAPDLGIGAYRSALILNAVTGRDVFRVPRDTAFQTFGPLGSPAGPPPGPAAGG</sequence>
<keyword evidence="7" id="KW-0274">FAD</keyword>
<dbReference type="InterPro" id="IPR036188">
    <property type="entry name" value="FAD/NAD-bd_sf"/>
</dbReference>
<evidence type="ECO:0000256" key="12">
    <source>
        <dbReference type="ARBA" id="ARBA00031158"/>
    </source>
</evidence>
<keyword evidence="9" id="KW-0560">Oxidoreductase</keyword>
<comment type="cofactor">
    <cofactor evidence="1">
        <name>FAD</name>
        <dbReference type="ChEBI" id="CHEBI:57692"/>
    </cofactor>
</comment>
<dbReference type="AlphaFoldDB" id="A0A3M2MC44"/>
<comment type="catalytic activity">
    <reaction evidence="15">
        <text>L-lysine + NADPH + O2 = N(6)-hydroxy-L-lysine + NADP(+) + H2O</text>
        <dbReference type="Rhea" id="RHEA:23228"/>
        <dbReference type="ChEBI" id="CHEBI:15377"/>
        <dbReference type="ChEBI" id="CHEBI:15379"/>
        <dbReference type="ChEBI" id="CHEBI:32551"/>
        <dbReference type="ChEBI" id="CHEBI:57783"/>
        <dbReference type="ChEBI" id="CHEBI:57820"/>
        <dbReference type="ChEBI" id="CHEBI:58349"/>
        <dbReference type="EC" id="1.14.13.59"/>
    </reaction>
</comment>
<evidence type="ECO:0000256" key="15">
    <source>
        <dbReference type="ARBA" id="ARBA00048407"/>
    </source>
</evidence>
<evidence type="ECO:0000256" key="2">
    <source>
        <dbReference type="ARBA" id="ARBA00004924"/>
    </source>
</evidence>
<dbReference type="EMBL" id="RFFJ01000003">
    <property type="protein sequence ID" value="RMI46205.1"/>
    <property type="molecule type" value="Genomic_DNA"/>
</dbReference>
<evidence type="ECO:0000256" key="3">
    <source>
        <dbReference type="ARBA" id="ARBA00007588"/>
    </source>
</evidence>
<evidence type="ECO:0000256" key="14">
    <source>
        <dbReference type="ARBA" id="ARBA00032738"/>
    </source>
</evidence>
<dbReference type="Gene3D" id="3.50.50.60">
    <property type="entry name" value="FAD/NAD(P)-binding domain"/>
    <property type="match status" value="1"/>
</dbReference>
<dbReference type="Proteomes" id="UP000278673">
    <property type="component" value="Unassembled WGS sequence"/>
</dbReference>
<evidence type="ECO:0000256" key="8">
    <source>
        <dbReference type="ARBA" id="ARBA00022857"/>
    </source>
</evidence>
<proteinExistence type="inferred from homology"/>